<proteinExistence type="predicted"/>
<feature type="region of interest" description="Disordered" evidence="1">
    <location>
        <begin position="71"/>
        <end position="92"/>
    </location>
</feature>
<accession>A0A918WB66</accession>
<feature type="compositionally biased region" description="Basic and acidic residues" evidence="1">
    <location>
        <begin position="22"/>
        <end position="40"/>
    </location>
</feature>
<dbReference type="AlphaFoldDB" id="A0A918WB66"/>
<gene>
    <name evidence="2" type="ORF">GCM10010305_40290</name>
</gene>
<comment type="caution">
    <text evidence="2">The sequence shown here is derived from an EMBL/GenBank/DDBJ whole genome shotgun (WGS) entry which is preliminary data.</text>
</comment>
<protein>
    <submittedName>
        <fullName evidence="2">Uncharacterized protein</fullName>
    </submittedName>
</protein>
<evidence type="ECO:0000313" key="3">
    <source>
        <dbReference type="Proteomes" id="UP000644020"/>
    </source>
</evidence>
<sequence length="92" mass="9595">MVQDERQGLHVGGVQPLVGGEAVHHPVDLAEGAAQRHGEPLEPDVVPARRRSGGAGRLPLFLLLLCTGHPGSLYSGAGRGPRPALRRAGGRQ</sequence>
<dbReference type="EMBL" id="BMUL01000010">
    <property type="protein sequence ID" value="GHA92513.1"/>
    <property type="molecule type" value="Genomic_DNA"/>
</dbReference>
<reference evidence="2" key="2">
    <citation type="submission" date="2020-09" db="EMBL/GenBank/DDBJ databases">
        <authorList>
            <person name="Sun Q."/>
            <person name="Ohkuma M."/>
        </authorList>
    </citation>
    <scope>NUCLEOTIDE SEQUENCE</scope>
    <source>
        <strain evidence="2">JCM 4518</strain>
    </source>
</reference>
<evidence type="ECO:0000256" key="1">
    <source>
        <dbReference type="SAM" id="MobiDB-lite"/>
    </source>
</evidence>
<keyword evidence="3" id="KW-1185">Reference proteome</keyword>
<feature type="region of interest" description="Disordered" evidence="1">
    <location>
        <begin position="1"/>
        <end position="50"/>
    </location>
</feature>
<name>A0A918WB66_9ACTN</name>
<dbReference type="Proteomes" id="UP000644020">
    <property type="component" value="Unassembled WGS sequence"/>
</dbReference>
<reference evidence="2" key="1">
    <citation type="journal article" date="2014" name="Int. J. Syst. Evol. Microbiol.">
        <title>Complete genome sequence of Corynebacterium casei LMG S-19264T (=DSM 44701T), isolated from a smear-ripened cheese.</title>
        <authorList>
            <consortium name="US DOE Joint Genome Institute (JGI-PGF)"/>
            <person name="Walter F."/>
            <person name="Albersmeier A."/>
            <person name="Kalinowski J."/>
            <person name="Ruckert C."/>
        </authorList>
    </citation>
    <scope>NUCLEOTIDE SEQUENCE</scope>
    <source>
        <strain evidence="2">JCM 4518</strain>
    </source>
</reference>
<evidence type="ECO:0000313" key="2">
    <source>
        <dbReference type="EMBL" id="GHA92513.1"/>
    </source>
</evidence>
<organism evidence="2 3">
    <name type="scientific">Streptomyces termitum</name>
    <dbReference type="NCBI Taxonomy" id="67368"/>
    <lineage>
        <taxon>Bacteria</taxon>
        <taxon>Bacillati</taxon>
        <taxon>Actinomycetota</taxon>
        <taxon>Actinomycetes</taxon>
        <taxon>Kitasatosporales</taxon>
        <taxon>Streptomycetaceae</taxon>
        <taxon>Streptomyces</taxon>
    </lineage>
</organism>